<dbReference type="EMBL" id="JADYTN010000007">
    <property type="protein sequence ID" value="MCF2563314.1"/>
    <property type="molecule type" value="Genomic_DNA"/>
</dbReference>
<dbReference type="InterPro" id="IPR032293">
    <property type="entry name" value="DUF4840"/>
</dbReference>
<protein>
    <submittedName>
        <fullName evidence="2">DUF4840 domain-containing protein</fullName>
    </submittedName>
</protein>
<organism evidence="2 3">
    <name type="scientific">Xylanibacter brevis</name>
    <dbReference type="NCBI Taxonomy" id="83231"/>
    <lineage>
        <taxon>Bacteria</taxon>
        <taxon>Pseudomonadati</taxon>
        <taxon>Bacteroidota</taxon>
        <taxon>Bacteroidia</taxon>
        <taxon>Bacteroidales</taxon>
        <taxon>Prevotellaceae</taxon>
        <taxon>Xylanibacter</taxon>
    </lineage>
</organism>
<sequence length="200" mass="22534">MTTKKIITMLMGCMAAFTFVACNSDDEPARLTPAEIAQRYDVIKGVHDGMMVYALSGEGTSNYKTDTLDVKIDMYSDSAFVIKNIPPKAFTVNLPDGDLKTAMVNAQPVDLKCVYGFMPSTQIQFLLNPSTMEYHLTYGDKPHKVRVAFYINNYSSYGLWDSRKNLMYMQMVVAGVFEDDSNTNKLSKNQVGLMFYTKKK</sequence>
<dbReference type="Proteomes" id="UP001200470">
    <property type="component" value="Unassembled WGS sequence"/>
</dbReference>
<evidence type="ECO:0000313" key="3">
    <source>
        <dbReference type="Proteomes" id="UP001200470"/>
    </source>
</evidence>
<reference evidence="2 3" key="1">
    <citation type="submission" date="2020-12" db="EMBL/GenBank/DDBJ databases">
        <title>Whole genome sequences of gut porcine anaerobes.</title>
        <authorList>
            <person name="Kubasova T."/>
            <person name="Jahodarova E."/>
            <person name="Rychlik I."/>
        </authorList>
    </citation>
    <scope>NUCLEOTIDE SEQUENCE [LARGE SCALE GENOMIC DNA]</scope>
    <source>
        <strain evidence="2 3">An925</strain>
    </source>
</reference>
<keyword evidence="3" id="KW-1185">Reference proteome</keyword>
<dbReference type="RefSeq" id="WP_094434133.1">
    <property type="nucleotide sequence ID" value="NZ_JADYTN010000007.1"/>
</dbReference>
<proteinExistence type="predicted"/>
<evidence type="ECO:0000256" key="1">
    <source>
        <dbReference type="SAM" id="SignalP"/>
    </source>
</evidence>
<dbReference type="PROSITE" id="PS51257">
    <property type="entry name" value="PROKAR_LIPOPROTEIN"/>
    <property type="match status" value="1"/>
</dbReference>
<feature type="chain" id="PRO_5046740772" evidence="1">
    <location>
        <begin position="22"/>
        <end position="200"/>
    </location>
</feature>
<dbReference type="Pfam" id="PF16128">
    <property type="entry name" value="DUF4840"/>
    <property type="match status" value="1"/>
</dbReference>
<accession>A0ABS9CGF5</accession>
<comment type="caution">
    <text evidence="2">The sequence shown here is derived from an EMBL/GenBank/DDBJ whole genome shotgun (WGS) entry which is preliminary data.</text>
</comment>
<evidence type="ECO:0000313" key="2">
    <source>
        <dbReference type="EMBL" id="MCF2563314.1"/>
    </source>
</evidence>
<keyword evidence="1" id="KW-0732">Signal</keyword>
<feature type="signal peptide" evidence="1">
    <location>
        <begin position="1"/>
        <end position="21"/>
    </location>
</feature>
<name>A0ABS9CGF5_9BACT</name>
<gene>
    <name evidence="2" type="ORF">I6E12_04210</name>
</gene>